<protein>
    <recommendedName>
        <fullName evidence="4">Cytochrome c oxidase subunit 6B1</fullName>
    </recommendedName>
    <alternativeName>
        <fullName evidence="5">Cytochrome c oxidase subunit VIb isoform 1</fullName>
    </alternativeName>
</protein>
<dbReference type="AlphaFoldDB" id="R7UJN4"/>
<dbReference type="STRING" id="283909.R7UJN4"/>
<keyword evidence="8" id="KW-1185">Reference proteome</keyword>
<evidence type="ECO:0000256" key="3">
    <source>
        <dbReference type="ARBA" id="ARBA00023157"/>
    </source>
</evidence>
<dbReference type="Pfam" id="PF02297">
    <property type="entry name" value="COX6B"/>
    <property type="match status" value="1"/>
</dbReference>
<dbReference type="EMBL" id="KB303150">
    <property type="protein sequence ID" value="ELU03452.1"/>
    <property type="molecule type" value="Genomic_DNA"/>
</dbReference>
<accession>R7UJN4</accession>
<comment type="subcellular location">
    <subcellularLocation>
        <location evidence="1">Mitochondrion</location>
    </subcellularLocation>
</comment>
<sequence>MSTAPFDPRFPNANQTKSCWLHYADYHKCLAIKGEDYEPCNYFKKVYKALCDITTIDKFEEMRENGTFPIRK</sequence>
<reference evidence="6 8" key="2">
    <citation type="journal article" date="2013" name="Nature">
        <title>Insights into bilaterian evolution from three spiralian genomes.</title>
        <authorList>
            <person name="Simakov O."/>
            <person name="Marletaz F."/>
            <person name="Cho S.J."/>
            <person name="Edsinger-Gonzales E."/>
            <person name="Havlak P."/>
            <person name="Hellsten U."/>
            <person name="Kuo D.H."/>
            <person name="Larsson T."/>
            <person name="Lv J."/>
            <person name="Arendt D."/>
            <person name="Savage R."/>
            <person name="Osoegawa K."/>
            <person name="de Jong P."/>
            <person name="Grimwood J."/>
            <person name="Chapman J.A."/>
            <person name="Shapiro H."/>
            <person name="Aerts A."/>
            <person name="Otillar R.P."/>
            <person name="Terry A.Y."/>
            <person name="Boore J.L."/>
            <person name="Grigoriev I.V."/>
            <person name="Lindberg D.R."/>
            <person name="Seaver E.C."/>
            <person name="Weisblat D.A."/>
            <person name="Putnam N.H."/>
            <person name="Rokhsar D.S."/>
        </authorList>
    </citation>
    <scope>NUCLEOTIDE SEQUENCE</scope>
    <source>
        <strain evidence="6 8">I ESC-2004</strain>
    </source>
</reference>
<dbReference type="GO" id="GO:0005739">
    <property type="term" value="C:mitochondrion"/>
    <property type="evidence" value="ECO:0007669"/>
    <property type="project" value="UniProtKB-SubCell"/>
</dbReference>
<proteinExistence type="predicted"/>
<dbReference type="FunCoup" id="R7UJN4">
    <property type="interactions" value="799"/>
</dbReference>
<reference evidence="7" key="3">
    <citation type="submission" date="2015-06" db="UniProtKB">
        <authorList>
            <consortium name="EnsemblMetazoa"/>
        </authorList>
    </citation>
    <scope>IDENTIFICATION</scope>
</reference>
<dbReference type="HOGENOM" id="CLU_133964_2_0_1"/>
<gene>
    <name evidence="6" type="ORF">CAPTEDRAFT_135062</name>
</gene>
<evidence type="ECO:0000256" key="4">
    <source>
        <dbReference type="ARBA" id="ARBA00040060"/>
    </source>
</evidence>
<evidence type="ECO:0000256" key="1">
    <source>
        <dbReference type="ARBA" id="ARBA00004173"/>
    </source>
</evidence>
<evidence type="ECO:0000313" key="8">
    <source>
        <dbReference type="Proteomes" id="UP000014760"/>
    </source>
</evidence>
<dbReference type="InterPro" id="IPR048280">
    <property type="entry name" value="COX6B-like"/>
</dbReference>
<dbReference type="EnsemblMetazoa" id="CapteT135062">
    <property type="protein sequence ID" value="CapteP135062"/>
    <property type="gene ID" value="CapteG135062"/>
</dbReference>
<dbReference type="OrthoDB" id="1107506at2759"/>
<dbReference type="OMA" id="NEWIAKW"/>
<dbReference type="Gene3D" id="1.10.10.140">
    <property type="entry name" value="Cytochrome c oxidase, subunit VIb"/>
    <property type="match status" value="1"/>
</dbReference>
<keyword evidence="3" id="KW-1015">Disulfide bond</keyword>
<dbReference type="CDD" id="cd00926">
    <property type="entry name" value="Cyt_c_Oxidase_VIb"/>
    <property type="match status" value="1"/>
</dbReference>
<dbReference type="GO" id="GO:0045277">
    <property type="term" value="C:respiratory chain complex IV"/>
    <property type="evidence" value="ECO:0007669"/>
    <property type="project" value="InterPro"/>
</dbReference>
<evidence type="ECO:0000256" key="2">
    <source>
        <dbReference type="ARBA" id="ARBA00023128"/>
    </source>
</evidence>
<evidence type="ECO:0000313" key="7">
    <source>
        <dbReference type="EnsemblMetazoa" id="CapteP135062"/>
    </source>
</evidence>
<organism evidence="6">
    <name type="scientific">Capitella teleta</name>
    <name type="common">Polychaete worm</name>
    <dbReference type="NCBI Taxonomy" id="283909"/>
    <lineage>
        <taxon>Eukaryota</taxon>
        <taxon>Metazoa</taxon>
        <taxon>Spiralia</taxon>
        <taxon>Lophotrochozoa</taxon>
        <taxon>Annelida</taxon>
        <taxon>Polychaeta</taxon>
        <taxon>Sedentaria</taxon>
        <taxon>Scolecida</taxon>
        <taxon>Capitellidae</taxon>
        <taxon>Capitella</taxon>
    </lineage>
</organism>
<keyword evidence="2" id="KW-0496">Mitochondrion</keyword>
<dbReference type="FunFam" id="1.10.10.140:FF:000001">
    <property type="entry name" value="Cytochrome c oxidase subunit 6B1"/>
    <property type="match status" value="1"/>
</dbReference>
<dbReference type="InterPro" id="IPR003213">
    <property type="entry name" value="Cyt_c_oxidase_su6B"/>
</dbReference>
<name>R7UJN4_CAPTE</name>
<dbReference type="PANTHER" id="PTHR11387">
    <property type="entry name" value="CYTOCHROME C OXIDASE SUBUNIT 6B"/>
    <property type="match status" value="1"/>
</dbReference>
<dbReference type="EMBL" id="AMQN01008453">
    <property type="status" value="NOT_ANNOTATED_CDS"/>
    <property type="molecule type" value="Genomic_DNA"/>
</dbReference>
<dbReference type="SUPFAM" id="SSF47694">
    <property type="entry name" value="Cytochrome c oxidase subunit h"/>
    <property type="match status" value="1"/>
</dbReference>
<evidence type="ECO:0000313" key="6">
    <source>
        <dbReference type="EMBL" id="ELU03452.1"/>
    </source>
</evidence>
<evidence type="ECO:0000256" key="5">
    <source>
        <dbReference type="ARBA" id="ARBA00042114"/>
    </source>
</evidence>
<dbReference type="InterPro" id="IPR036549">
    <property type="entry name" value="CX6/COA6-like_sf"/>
</dbReference>
<dbReference type="Proteomes" id="UP000014760">
    <property type="component" value="Unassembled WGS sequence"/>
</dbReference>
<reference evidence="8" key="1">
    <citation type="submission" date="2012-12" db="EMBL/GenBank/DDBJ databases">
        <authorList>
            <person name="Hellsten U."/>
            <person name="Grimwood J."/>
            <person name="Chapman J.A."/>
            <person name="Shapiro H."/>
            <person name="Aerts A."/>
            <person name="Otillar R.P."/>
            <person name="Terry A.Y."/>
            <person name="Boore J.L."/>
            <person name="Simakov O."/>
            <person name="Marletaz F."/>
            <person name="Cho S.-J."/>
            <person name="Edsinger-Gonzales E."/>
            <person name="Havlak P."/>
            <person name="Kuo D.-H."/>
            <person name="Larsson T."/>
            <person name="Lv J."/>
            <person name="Arendt D."/>
            <person name="Savage R."/>
            <person name="Osoegawa K."/>
            <person name="de Jong P."/>
            <person name="Lindberg D.R."/>
            <person name="Seaver E.C."/>
            <person name="Weisblat D.A."/>
            <person name="Putnam N.H."/>
            <person name="Grigoriev I.V."/>
            <person name="Rokhsar D.S."/>
        </authorList>
    </citation>
    <scope>NUCLEOTIDE SEQUENCE</scope>
    <source>
        <strain evidence="8">I ESC-2004</strain>
    </source>
</reference>